<organism evidence="1 2">
    <name type="scientific">Actinomyces oris</name>
    <dbReference type="NCBI Taxonomy" id="544580"/>
    <lineage>
        <taxon>Bacteria</taxon>
        <taxon>Bacillati</taxon>
        <taxon>Actinomycetota</taxon>
        <taxon>Actinomycetes</taxon>
        <taxon>Actinomycetales</taxon>
        <taxon>Actinomycetaceae</taxon>
        <taxon>Actinomyces</taxon>
    </lineage>
</organism>
<comment type="caution">
    <text evidence="1">The sequence shown here is derived from an EMBL/GenBank/DDBJ whole genome shotgun (WGS) entry which is preliminary data.</text>
</comment>
<dbReference type="RefSeq" id="WP_311372988.1">
    <property type="nucleotide sequence ID" value="NZ_JAMZMH010000010.1"/>
</dbReference>
<dbReference type="Proteomes" id="UP001180729">
    <property type="component" value="Unassembled WGS sequence"/>
</dbReference>
<name>A0AAE4K198_9ACTO</name>
<proteinExistence type="predicted"/>
<evidence type="ECO:0000313" key="1">
    <source>
        <dbReference type="EMBL" id="MDT0249249.1"/>
    </source>
</evidence>
<dbReference type="InterPro" id="IPR046100">
    <property type="entry name" value="DUF6037"/>
</dbReference>
<protein>
    <submittedName>
        <fullName evidence="1">DUF6037 family protein</fullName>
    </submittedName>
</protein>
<dbReference type="Pfam" id="PF19503">
    <property type="entry name" value="DUF6037"/>
    <property type="match status" value="1"/>
</dbReference>
<evidence type="ECO:0000313" key="2">
    <source>
        <dbReference type="Proteomes" id="UP001180729"/>
    </source>
</evidence>
<reference evidence="1" key="1">
    <citation type="submission" date="2022-06" db="EMBL/GenBank/DDBJ databases">
        <title>Draft Genome Sequences of Three Actinomyces oris Strains, Isolated from Healthy Human Feces.</title>
        <authorList>
            <person name="Ye Y."/>
            <person name="Liu C."/>
            <person name="Zhao J."/>
            <person name="Xu J."/>
            <person name="Huang H."/>
            <person name="Wang B."/>
            <person name="Wei J."/>
            <person name="Jing X."/>
        </authorList>
    </citation>
    <scope>NUCLEOTIDE SEQUENCE</scope>
    <source>
        <strain evidence="1">CNGBCC1803368</strain>
    </source>
</reference>
<dbReference type="AlphaFoldDB" id="A0AAE4K198"/>
<dbReference type="EMBL" id="JAMZMH010000010">
    <property type="protein sequence ID" value="MDT0249249.1"/>
    <property type="molecule type" value="Genomic_DNA"/>
</dbReference>
<gene>
    <name evidence="1" type="ORF">RMW62_09165</name>
</gene>
<sequence>MCLPLRILKALRDAMRRQGWVVTCFDFTYKKRGYYVTVTDYVNSPKPDDFALVHLCFMRKTDITDSLSVPANQGGLMVEAQTLREFFGIEWVENLGDILHQFTEQFGKWIPVEIKDLSEGQKKAVVRQLGISDTSDDPNKIYCIDVRRSGKKSDGSLKKRSPFNSQKSEFLRPELYAKFKDDLNLRFCYSVDPSAEKTDRQIIASVASRESTQLRRK</sequence>
<accession>A0AAE4K198</accession>